<gene>
    <name evidence="1" type="ORF">G5B17_11625</name>
</gene>
<evidence type="ECO:0008006" key="3">
    <source>
        <dbReference type="Google" id="ProtNLM"/>
    </source>
</evidence>
<evidence type="ECO:0000313" key="2">
    <source>
        <dbReference type="Proteomes" id="UP001644719"/>
    </source>
</evidence>
<protein>
    <recommendedName>
        <fullName evidence="3">PIN domain-containing protein</fullName>
    </recommendedName>
</protein>
<dbReference type="Proteomes" id="UP001644719">
    <property type="component" value="Unassembled WGS sequence"/>
</dbReference>
<comment type="caution">
    <text evidence="1">The sequence shown here is derived from an EMBL/GenBank/DDBJ whole genome shotgun (WGS) entry which is preliminary data.</text>
</comment>
<dbReference type="EMBL" id="JAAITS010000031">
    <property type="protein sequence ID" value="NSG86049.1"/>
    <property type="molecule type" value="Genomic_DNA"/>
</dbReference>
<evidence type="ECO:0000313" key="1">
    <source>
        <dbReference type="EMBL" id="NSG86049.1"/>
    </source>
</evidence>
<name>A0ABX2H9L3_9FIRM</name>
<keyword evidence="2" id="KW-1185">Reference proteome</keyword>
<proteinExistence type="predicted"/>
<reference evidence="1 2" key="1">
    <citation type="journal article" date="2020" name="Cell Host Microbe">
        <title>Functional and Genomic Variation between Human-Derived Isolates of Lachnospiraceae Reveals Inter- and Intra-Species Diversity.</title>
        <authorList>
            <person name="Sorbara M.T."/>
            <person name="Littmann E.R."/>
            <person name="Fontana E."/>
            <person name="Moody T.U."/>
            <person name="Kohout C.E."/>
            <person name="Gjonbalaj M."/>
            <person name="Eaton V."/>
            <person name="Seok R."/>
            <person name="Leiner I.M."/>
            <person name="Pamer E.G."/>
        </authorList>
    </citation>
    <scope>NUCLEOTIDE SEQUENCE [LARGE SCALE GENOMIC DNA]</scope>
    <source>
        <strain evidence="1 2">MSK.17.74</strain>
    </source>
</reference>
<accession>A0ABX2H9L3</accession>
<organism evidence="1 2">
    <name type="scientific">Blautia faecis</name>
    <dbReference type="NCBI Taxonomy" id="871665"/>
    <lineage>
        <taxon>Bacteria</taxon>
        <taxon>Bacillati</taxon>
        <taxon>Bacillota</taxon>
        <taxon>Clostridia</taxon>
        <taxon>Lachnospirales</taxon>
        <taxon>Lachnospiraceae</taxon>
        <taxon>Blautia</taxon>
    </lineage>
</organism>
<sequence length="161" mass="18842">MNIRFIDTSIVMNLLRIPHMCQEYESVKKEFNEAIEQNETLILPLATIIESGNHISHIADGNIRREKAVKFQEFLRKTAKEEAPWELYGVGFTKEDLLIIADQFPDCAQKMEMGIGDMSIIRFYEKYKNEVPAVGRIMIWSKDKHLSCYQDNLSISRRREK</sequence>
<dbReference type="RefSeq" id="WP_173735721.1">
    <property type="nucleotide sequence ID" value="NZ_JAAITS010000031.1"/>
</dbReference>